<dbReference type="InterPro" id="IPR050361">
    <property type="entry name" value="MPP/UQCRC_Complex"/>
</dbReference>
<dbReference type="InterPro" id="IPR011765">
    <property type="entry name" value="Pept_M16_N"/>
</dbReference>
<dbReference type="GO" id="GO:0046872">
    <property type="term" value="F:metal ion binding"/>
    <property type="evidence" value="ECO:0007669"/>
    <property type="project" value="InterPro"/>
</dbReference>
<dbReference type="Pfam" id="PF05193">
    <property type="entry name" value="Peptidase_M16_C"/>
    <property type="match status" value="1"/>
</dbReference>
<evidence type="ECO:0000259" key="1">
    <source>
        <dbReference type="Pfam" id="PF00675"/>
    </source>
</evidence>
<reference evidence="3" key="1">
    <citation type="submission" date="2018-05" db="EMBL/GenBank/DDBJ databases">
        <authorList>
            <person name="Lanie J.A."/>
            <person name="Ng W.-L."/>
            <person name="Kazmierczak K.M."/>
            <person name="Andrzejewski T.M."/>
            <person name="Davidsen T.M."/>
            <person name="Wayne K.J."/>
            <person name="Tettelin H."/>
            <person name="Glass J.I."/>
            <person name="Rusch D."/>
            <person name="Podicherti R."/>
            <person name="Tsui H.-C.T."/>
            <person name="Winkler M.E."/>
        </authorList>
    </citation>
    <scope>NUCLEOTIDE SEQUENCE</scope>
</reference>
<organism evidence="3">
    <name type="scientific">marine metagenome</name>
    <dbReference type="NCBI Taxonomy" id="408172"/>
    <lineage>
        <taxon>unclassified sequences</taxon>
        <taxon>metagenomes</taxon>
        <taxon>ecological metagenomes</taxon>
    </lineage>
</organism>
<dbReference type="AlphaFoldDB" id="A0A381RJD8"/>
<accession>A0A381RJD8</accession>
<evidence type="ECO:0008006" key="4">
    <source>
        <dbReference type="Google" id="ProtNLM"/>
    </source>
</evidence>
<dbReference type="EMBL" id="UINC01001809">
    <property type="protein sequence ID" value="SUZ89203.1"/>
    <property type="molecule type" value="Genomic_DNA"/>
</dbReference>
<feature type="domain" description="Peptidase M16 C-terminal" evidence="2">
    <location>
        <begin position="184"/>
        <end position="360"/>
    </location>
</feature>
<dbReference type="SUPFAM" id="SSF63411">
    <property type="entry name" value="LuxS/MPP-like metallohydrolase"/>
    <property type="match status" value="2"/>
</dbReference>
<dbReference type="PANTHER" id="PTHR11851:SF224">
    <property type="entry name" value="PROCESSING PROTEASE"/>
    <property type="match status" value="1"/>
</dbReference>
<name>A0A381RJD8_9ZZZZ</name>
<evidence type="ECO:0000313" key="3">
    <source>
        <dbReference type="EMBL" id="SUZ89203.1"/>
    </source>
</evidence>
<feature type="domain" description="Peptidase M16 N-terminal" evidence="1">
    <location>
        <begin position="44"/>
        <end position="166"/>
    </location>
</feature>
<evidence type="ECO:0000259" key="2">
    <source>
        <dbReference type="Pfam" id="PF05193"/>
    </source>
</evidence>
<dbReference type="InterPro" id="IPR007863">
    <property type="entry name" value="Peptidase_M16_C"/>
</dbReference>
<protein>
    <recommendedName>
        <fullName evidence="4">Peptidase M16 C-terminal domain-containing protein</fullName>
    </recommendedName>
</protein>
<dbReference type="InterPro" id="IPR011249">
    <property type="entry name" value="Metalloenz_LuxS/M16"/>
</dbReference>
<dbReference type="Pfam" id="PF00675">
    <property type="entry name" value="Peptidase_M16"/>
    <property type="match status" value="1"/>
</dbReference>
<proteinExistence type="predicted"/>
<dbReference type="PANTHER" id="PTHR11851">
    <property type="entry name" value="METALLOPROTEASE"/>
    <property type="match status" value="1"/>
</dbReference>
<sequence>MDRTQPPASGEIRQFDFPEVQTEALPNGLDLKICVLPRLPIVSVNLFLRAGEGSLVEGRAGTAVLTGDALEGGTLKRSGSSLAEALEGIGARLGVSTGWEGTSISVSVLADRLPEAFAFLAEVALEPDFPSVEVGRVREQQLAEIRQRSMDPSALASDEVSRRFYAEGLPYARPQVGTESSISSVTRDQVRGYAEACYRPGSGGLIVVGDVDPEQIKSLSGEYFGSWIGSPSAVDNFRVDAQTRERRVWILDRPGSVQSEVRLGHVGVARTTPNYLPLSIGNLLLGGTFTSRLNLNLRERNGFTYGVRSRFSFRSQPGPFQVSTAVGNEVTAFAVREILSELESLVVDGVTREEVDAARDYAAGVFGLHLETAGQIASRLNQILVYGLPDDYYHLYRDSIRSVSTEEVTSAVKAHIRPDEVQVVIVGDADSISGSVDALGLGPLEVV</sequence>
<dbReference type="Gene3D" id="3.30.830.10">
    <property type="entry name" value="Metalloenzyme, LuxS/M16 peptidase-like"/>
    <property type="match status" value="2"/>
</dbReference>
<gene>
    <name evidence="3" type="ORF">METZ01_LOCUS42057</name>
</gene>